<feature type="transmembrane region" description="Helical" evidence="12">
    <location>
        <begin position="718"/>
        <end position="740"/>
    </location>
</feature>
<keyword evidence="12" id="KW-1133">Transmembrane helix</keyword>
<feature type="active site" evidence="10 11">
    <location>
        <position position="276"/>
    </location>
</feature>
<evidence type="ECO:0000259" key="13">
    <source>
        <dbReference type="PROSITE" id="PS50203"/>
    </source>
</evidence>
<keyword evidence="4" id="KW-0479">Metal-binding</keyword>
<accession>A0A8S1QWS8</accession>
<dbReference type="GO" id="GO:0008270">
    <property type="term" value="F:zinc ion binding"/>
    <property type="evidence" value="ECO:0007669"/>
    <property type="project" value="UniProtKB-KW"/>
</dbReference>
<evidence type="ECO:0000256" key="6">
    <source>
        <dbReference type="ARBA" id="ARBA00022771"/>
    </source>
</evidence>
<evidence type="ECO:0000256" key="1">
    <source>
        <dbReference type="ARBA" id="ARBA00007623"/>
    </source>
</evidence>
<gene>
    <name evidence="14" type="ORF">PSON_ATCC_30995.1.T1210082</name>
</gene>
<sequence length="800" mass="93863">MKKLLAAQKSIGFIRSIREIFDEEYNEHAQEYDDILQSLKGKQQYQFTDYNFPPQSSSLSLQELPRSWNNLSWKRAREIFEDYDIFNGCIQPSDIKQGILGDCYFLCALSVIAEKCELVKRLFHNSEMNDYGLYAVWLNINGEWTSVVVDDYFPCIDNQPAFSRANGLWVMLLEKAYAKVYGSYLNIEGGNPAIAMRDLTGAPYENKENGSAQEFWDYCEQNHDQGFLLTAYTKEAELVNHENELGLLAGHAYAILKLANVQDSNNKICRIMQMRNPWGRVEWKGDWCDSSKKWTEQTKQQYSVEDNDDGIFWMSIEDFRTFFAGIGVCKIKNDYIYNSIQCQLNENNCCIIHLDMVEDSHIYISFNQNDNRFHLNQISDYRYSFVRIIVSQLINNSLKYISGIYRADRNVVVDQNLKKGQYLIFIELQWQYPQIQIISTLSTYASKKAKLKRINGLDYLNSIRNIIKDYSDNNAHKLKEINYLDQYNKNIFKRIGIVDGYLFLHYQNQTFDSILQEVINFTDTIGYIPKSPLQATNFTKDGQLKIQFTSPPQSVVIILFSQVRSSIGKCQYTQQSQSQIVCIPQKHEQYDNNQFILKQLDLSQMQLVGRHKLNVKYYQEHSQSKFKNSNLIKIFQSQPENVEISSLETSLFYYFHDFLSENWEPFIFYILLLNLLFILILNNHRTHYAQITNILIFINQILGGQKFRKSLIRTLSKAQFISIFLEILIMLLGFESQYFVLPLNQLTVLYKLLLIITIFLNFLLFVCILKFLIHYETIEAEIFNPMQIRFNNYLNKLSQV</sequence>
<dbReference type="Proteomes" id="UP000692954">
    <property type="component" value="Unassembled WGS sequence"/>
</dbReference>
<evidence type="ECO:0000256" key="12">
    <source>
        <dbReference type="SAM" id="Phobius"/>
    </source>
</evidence>
<dbReference type="PANTHER" id="PTHR10183:SF379">
    <property type="entry name" value="CALPAIN-5"/>
    <property type="match status" value="1"/>
</dbReference>
<dbReference type="InterPro" id="IPR022684">
    <property type="entry name" value="Calpain_cysteine_protease"/>
</dbReference>
<feature type="transmembrane region" description="Helical" evidence="12">
    <location>
        <begin position="666"/>
        <end position="682"/>
    </location>
</feature>
<keyword evidence="5" id="KW-0677">Repeat</keyword>
<keyword evidence="3 11" id="KW-0645">Protease</keyword>
<evidence type="ECO:0000256" key="11">
    <source>
        <dbReference type="PROSITE-ProRule" id="PRU00239"/>
    </source>
</evidence>
<proteinExistence type="inferred from homology"/>
<dbReference type="OrthoDB" id="292944at2759"/>
<keyword evidence="6" id="KW-0863">Zinc-finger</keyword>
<evidence type="ECO:0000256" key="4">
    <source>
        <dbReference type="ARBA" id="ARBA00022723"/>
    </source>
</evidence>
<name>A0A8S1QWS8_9CILI</name>
<comment type="similarity">
    <text evidence="1">Belongs to the peptidase C2 family.</text>
</comment>
<organism evidence="14 15">
    <name type="scientific">Paramecium sonneborni</name>
    <dbReference type="NCBI Taxonomy" id="65129"/>
    <lineage>
        <taxon>Eukaryota</taxon>
        <taxon>Sar</taxon>
        <taxon>Alveolata</taxon>
        <taxon>Ciliophora</taxon>
        <taxon>Intramacronucleata</taxon>
        <taxon>Oligohymenophorea</taxon>
        <taxon>Peniculida</taxon>
        <taxon>Parameciidae</taxon>
        <taxon>Paramecium</taxon>
    </lineage>
</organism>
<keyword evidence="15" id="KW-1185">Reference proteome</keyword>
<dbReference type="AlphaFoldDB" id="A0A8S1QWS8"/>
<keyword evidence="9" id="KW-0862">Zinc</keyword>
<dbReference type="InterPro" id="IPR001300">
    <property type="entry name" value="Peptidase_C2_calpain_cat"/>
</dbReference>
<evidence type="ECO:0000256" key="9">
    <source>
        <dbReference type="ARBA" id="ARBA00022833"/>
    </source>
</evidence>
<keyword evidence="7 11" id="KW-0378">Hydrolase</keyword>
<keyword evidence="12" id="KW-0472">Membrane</keyword>
<feature type="active site" evidence="10 11">
    <location>
        <position position="251"/>
    </location>
</feature>
<evidence type="ECO:0000256" key="8">
    <source>
        <dbReference type="ARBA" id="ARBA00022807"/>
    </source>
</evidence>
<evidence type="ECO:0000256" key="5">
    <source>
        <dbReference type="ARBA" id="ARBA00022737"/>
    </source>
</evidence>
<keyword evidence="8 11" id="KW-0788">Thiol protease</keyword>
<dbReference type="Pfam" id="PF00648">
    <property type="entry name" value="Peptidase_C2"/>
    <property type="match status" value="1"/>
</dbReference>
<evidence type="ECO:0000256" key="2">
    <source>
        <dbReference type="ARBA" id="ARBA00022553"/>
    </source>
</evidence>
<feature type="transmembrane region" description="Helical" evidence="12">
    <location>
        <begin position="752"/>
        <end position="773"/>
    </location>
</feature>
<protein>
    <recommendedName>
        <fullName evidence="13">Calpain catalytic domain-containing protein</fullName>
    </recommendedName>
</protein>
<dbReference type="EMBL" id="CAJJDN010000121">
    <property type="protein sequence ID" value="CAD8119445.1"/>
    <property type="molecule type" value="Genomic_DNA"/>
</dbReference>
<dbReference type="CDD" id="cd00044">
    <property type="entry name" value="CysPc"/>
    <property type="match status" value="1"/>
</dbReference>
<evidence type="ECO:0000313" key="14">
    <source>
        <dbReference type="EMBL" id="CAD8119445.1"/>
    </source>
</evidence>
<evidence type="ECO:0000313" key="15">
    <source>
        <dbReference type="Proteomes" id="UP000692954"/>
    </source>
</evidence>
<dbReference type="SMART" id="SM00230">
    <property type="entry name" value="CysPc"/>
    <property type="match status" value="1"/>
</dbReference>
<evidence type="ECO:0000256" key="10">
    <source>
        <dbReference type="PIRSR" id="PIRSR622684-1"/>
    </source>
</evidence>
<evidence type="ECO:0000256" key="7">
    <source>
        <dbReference type="ARBA" id="ARBA00022801"/>
    </source>
</evidence>
<reference evidence="14" key="1">
    <citation type="submission" date="2021-01" db="EMBL/GenBank/DDBJ databases">
        <authorList>
            <consortium name="Genoscope - CEA"/>
            <person name="William W."/>
        </authorList>
    </citation>
    <scope>NUCLEOTIDE SEQUENCE</scope>
</reference>
<dbReference type="PROSITE" id="PS50203">
    <property type="entry name" value="CALPAIN_CAT"/>
    <property type="match status" value="1"/>
</dbReference>
<dbReference type="PANTHER" id="PTHR10183">
    <property type="entry name" value="CALPAIN"/>
    <property type="match status" value="1"/>
</dbReference>
<feature type="domain" description="Calpain catalytic" evidence="13">
    <location>
        <begin position="46"/>
        <end position="332"/>
    </location>
</feature>
<keyword evidence="2" id="KW-0597">Phosphoprotein</keyword>
<dbReference type="FunFam" id="3.90.70.10:FF:000010">
    <property type="entry name" value="Calpain 15"/>
    <property type="match status" value="1"/>
</dbReference>
<feature type="active site" evidence="10 11">
    <location>
        <position position="103"/>
    </location>
</feature>
<dbReference type="GO" id="GO:0006508">
    <property type="term" value="P:proteolysis"/>
    <property type="evidence" value="ECO:0007669"/>
    <property type="project" value="UniProtKB-KW"/>
</dbReference>
<comment type="caution">
    <text evidence="14">The sequence shown here is derived from an EMBL/GenBank/DDBJ whole genome shotgun (WGS) entry which is preliminary data.</text>
</comment>
<keyword evidence="12" id="KW-0812">Transmembrane</keyword>
<dbReference type="GO" id="GO:0004198">
    <property type="term" value="F:calcium-dependent cysteine-type endopeptidase activity"/>
    <property type="evidence" value="ECO:0007669"/>
    <property type="project" value="InterPro"/>
</dbReference>
<evidence type="ECO:0000256" key="3">
    <source>
        <dbReference type="ARBA" id="ARBA00022670"/>
    </source>
</evidence>